<evidence type="ECO:0000313" key="4">
    <source>
        <dbReference type="Proteomes" id="UP001321047"/>
    </source>
</evidence>
<protein>
    <submittedName>
        <fullName evidence="3">ATP-grasp domain-containing protein</fullName>
    </submittedName>
</protein>
<dbReference type="AlphaFoldDB" id="A0AAP2ZAQ0"/>
<dbReference type="PROSITE" id="PS50975">
    <property type="entry name" value="ATP_GRASP"/>
    <property type="match status" value="1"/>
</dbReference>
<keyword evidence="4" id="KW-1185">Reference proteome</keyword>
<feature type="domain" description="ATP-grasp" evidence="2">
    <location>
        <begin position="7"/>
        <end position="190"/>
    </location>
</feature>
<dbReference type="PANTHER" id="PTHR23132">
    <property type="entry name" value="D-ALANINE--D-ALANINE LIGASE"/>
    <property type="match status" value="1"/>
</dbReference>
<proteinExistence type="predicted"/>
<dbReference type="Gene3D" id="3.30.470.20">
    <property type="entry name" value="ATP-grasp fold, B domain"/>
    <property type="match status" value="1"/>
</dbReference>
<gene>
    <name evidence="3" type="ORF">OB919_17195</name>
</gene>
<reference evidence="3 4" key="1">
    <citation type="submission" date="2022-09" db="EMBL/GenBank/DDBJ databases">
        <title>Enrichment on poylsaccharides allowed isolation of novel metabolic and taxonomic groups of Haloarchaea.</title>
        <authorList>
            <person name="Sorokin D.Y."/>
            <person name="Elcheninov A.G."/>
            <person name="Khizhniak T.V."/>
            <person name="Kolganova T.V."/>
            <person name="Kublanov I.V."/>
        </authorList>
    </citation>
    <scope>NUCLEOTIDE SEQUENCE [LARGE SCALE GENOMIC DNA]</scope>
    <source>
        <strain evidence="3 4">AArc-curdl1</strain>
    </source>
</reference>
<dbReference type="Gene3D" id="3.30.1490.20">
    <property type="entry name" value="ATP-grasp fold, A domain"/>
    <property type="match status" value="1"/>
</dbReference>
<dbReference type="Proteomes" id="UP001321047">
    <property type="component" value="Unassembled WGS sequence"/>
</dbReference>
<name>A0AAP2ZAQ0_9EURY</name>
<dbReference type="InterPro" id="IPR011761">
    <property type="entry name" value="ATP-grasp"/>
</dbReference>
<sequence>MDKGETIKIAKQAGIPTPKTWFPENESTEDIRNQVNYPILIRPRKSSGSRGIKFVNSQSEFDEKYNEVLKQYGTPIVQEYIEKTGYTTACLLFSRDNQVVGEFSYERVKEYPLSGGPTVVGISTNDEEAKSYAKTLLGQLDWTGPAEVEFILDQNGTPKLLEVNPRFWMPLQLAISAGVDFPNLIAKLASDNDLNPVSKYELRIKYRWVLPNEILWALNSQSFLQSFHDLLQFNSESECYGSLSKRDPEPALGTLAQSLRFVTDPEKRQMIFQRGWHS</sequence>
<dbReference type="GO" id="GO:0008716">
    <property type="term" value="F:D-alanine-D-alanine ligase activity"/>
    <property type="evidence" value="ECO:0007669"/>
    <property type="project" value="TreeGrafter"/>
</dbReference>
<keyword evidence="1" id="KW-0067">ATP-binding</keyword>
<evidence type="ECO:0000256" key="1">
    <source>
        <dbReference type="PROSITE-ProRule" id="PRU00409"/>
    </source>
</evidence>
<dbReference type="Pfam" id="PF02655">
    <property type="entry name" value="ATP-grasp_3"/>
    <property type="match status" value="1"/>
</dbReference>
<evidence type="ECO:0000259" key="2">
    <source>
        <dbReference type="PROSITE" id="PS50975"/>
    </source>
</evidence>
<dbReference type="EMBL" id="JAOPJZ010000020">
    <property type="protein sequence ID" value="MCU4753697.1"/>
    <property type="molecule type" value="Genomic_DNA"/>
</dbReference>
<dbReference type="GO" id="GO:0005524">
    <property type="term" value="F:ATP binding"/>
    <property type="evidence" value="ECO:0007669"/>
    <property type="project" value="UniProtKB-UniRule"/>
</dbReference>
<evidence type="ECO:0000313" key="3">
    <source>
        <dbReference type="EMBL" id="MCU4753697.1"/>
    </source>
</evidence>
<keyword evidence="1" id="KW-0547">Nucleotide-binding</keyword>
<organism evidence="3 4">
    <name type="scientific">Natronosalvus hydrolyticus</name>
    <dbReference type="NCBI Taxonomy" id="2979988"/>
    <lineage>
        <taxon>Archaea</taxon>
        <taxon>Methanobacteriati</taxon>
        <taxon>Methanobacteriota</taxon>
        <taxon>Stenosarchaea group</taxon>
        <taxon>Halobacteria</taxon>
        <taxon>Halobacteriales</taxon>
        <taxon>Natrialbaceae</taxon>
        <taxon>Natronosalvus</taxon>
    </lineage>
</organism>
<dbReference type="PANTHER" id="PTHR23132:SF23">
    <property type="entry name" value="D-ALANINE--D-ALANINE LIGASE B"/>
    <property type="match status" value="1"/>
</dbReference>
<dbReference type="InterPro" id="IPR003806">
    <property type="entry name" value="ATP-grasp_PylC-type"/>
</dbReference>
<accession>A0AAP2ZAQ0</accession>
<dbReference type="RefSeq" id="WP_342810008.1">
    <property type="nucleotide sequence ID" value="NZ_JAOPJZ010000020.1"/>
</dbReference>
<dbReference type="SUPFAM" id="SSF56059">
    <property type="entry name" value="Glutathione synthetase ATP-binding domain-like"/>
    <property type="match status" value="1"/>
</dbReference>
<comment type="caution">
    <text evidence="3">The sequence shown here is derived from an EMBL/GenBank/DDBJ whole genome shotgun (WGS) entry which is preliminary data.</text>
</comment>
<dbReference type="InterPro" id="IPR013815">
    <property type="entry name" value="ATP_grasp_subdomain_1"/>
</dbReference>
<dbReference type="GO" id="GO:0046872">
    <property type="term" value="F:metal ion binding"/>
    <property type="evidence" value="ECO:0007669"/>
    <property type="project" value="InterPro"/>
</dbReference>